<dbReference type="Gene3D" id="2.60.120.650">
    <property type="entry name" value="Cupin"/>
    <property type="match status" value="1"/>
</dbReference>
<dbReference type="EMBL" id="CAJNNW010034471">
    <property type="protein sequence ID" value="CAE8722810.1"/>
    <property type="molecule type" value="Genomic_DNA"/>
</dbReference>
<comment type="similarity">
    <text evidence="1">Belongs to the peptidase C14B family.</text>
</comment>
<dbReference type="GO" id="GO:0004197">
    <property type="term" value="F:cysteine-type endopeptidase activity"/>
    <property type="evidence" value="ECO:0007669"/>
    <property type="project" value="InterPro"/>
</dbReference>
<dbReference type="PANTHER" id="PTHR48104:SF30">
    <property type="entry name" value="METACASPASE-1"/>
    <property type="match status" value="1"/>
</dbReference>
<dbReference type="AlphaFoldDB" id="A0A813LAA0"/>
<dbReference type="SUPFAM" id="SSF51197">
    <property type="entry name" value="Clavaminate synthase-like"/>
    <property type="match status" value="1"/>
</dbReference>
<dbReference type="PANTHER" id="PTHR48104">
    <property type="entry name" value="METACASPASE-4"/>
    <property type="match status" value="1"/>
</dbReference>
<dbReference type="InterPro" id="IPR011600">
    <property type="entry name" value="Pept_C14_caspase"/>
</dbReference>
<evidence type="ECO:0000256" key="1">
    <source>
        <dbReference type="ARBA" id="ARBA00009005"/>
    </source>
</evidence>
<dbReference type="InterPro" id="IPR050452">
    <property type="entry name" value="Metacaspase"/>
</dbReference>
<dbReference type="GO" id="GO:0005737">
    <property type="term" value="C:cytoplasm"/>
    <property type="evidence" value="ECO:0007669"/>
    <property type="project" value="TreeGrafter"/>
</dbReference>
<comment type="caution">
    <text evidence="4">The sequence shown here is derived from an EMBL/GenBank/DDBJ whole genome shotgun (WGS) entry which is preliminary data.</text>
</comment>
<name>A0A813LAA0_POLGL</name>
<feature type="region of interest" description="Disordered" evidence="2">
    <location>
        <begin position="1"/>
        <end position="20"/>
    </location>
</feature>
<evidence type="ECO:0000259" key="3">
    <source>
        <dbReference type="Pfam" id="PF00656"/>
    </source>
</evidence>
<sequence length="419" mass="45321">MFGASRGYTSHGKPVRSAAKYERRAEEGEVHVVLCALDYKGTSCPLTCTMDGNNMAKLLQQCGVRDVSVMYDNQCTKVNVERKMREVASRCKDNDYFVFYYSGHGSNVPDLNGDEEDGQDEALCFMGPNGELASKYFMTDDEFAAIVSDCVPESTRIILMCDCCHSGTIGDLDGNCWAGHEAISISGCKDNQTSGDMGKGGIFTHSLLLAVEKLSKAGEEDFSVGTVYNATLMEDDRVFKSAQDIQIRCTPGLVPGGMAWPLVPKGGSYKSPLSMATSAVAQSAAGLEGASLSQQIGQTLLSYPQLLQQYGINPAQIQGLIEGQGMDFSSIVHADNEDYMEVLAQLGTAGDCLRTRSEEFKTGRGVLHSDVSEVEQRAGDLLFVPEFWGHSTACLSDCVAATYEFEDPSSLWSCALPQK</sequence>
<reference evidence="4" key="1">
    <citation type="submission" date="2021-02" db="EMBL/GenBank/DDBJ databases">
        <authorList>
            <person name="Dougan E. K."/>
            <person name="Rhodes N."/>
            <person name="Thang M."/>
            <person name="Chan C."/>
        </authorList>
    </citation>
    <scope>NUCLEOTIDE SEQUENCE</scope>
</reference>
<evidence type="ECO:0000256" key="2">
    <source>
        <dbReference type="SAM" id="MobiDB-lite"/>
    </source>
</evidence>
<dbReference type="Gene3D" id="3.40.50.1460">
    <property type="match status" value="1"/>
</dbReference>
<protein>
    <recommendedName>
        <fullName evidence="3">Peptidase C14 caspase domain-containing protein</fullName>
    </recommendedName>
</protein>
<accession>A0A813LAA0</accession>
<dbReference type="InterPro" id="IPR029030">
    <property type="entry name" value="Caspase-like_dom_sf"/>
</dbReference>
<gene>
    <name evidence="4" type="ORF">PGLA2088_LOCUS42767</name>
</gene>
<organism evidence="4 5">
    <name type="scientific">Polarella glacialis</name>
    <name type="common">Dinoflagellate</name>
    <dbReference type="NCBI Taxonomy" id="89957"/>
    <lineage>
        <taxon>Eukaryota</taxon>
        <taxon>Sar</taxon>
        <taxon>Alveolata</taxon>
        <taxon>Dinophyceae</taxon>
        <taxon>Suessiales</taxon>
        <taxon>Suessiaceae</taxon>
        <taxon>Polarella</taxon>
    </lineage>
</organism>
<dbReference type="SUPFAM" id="SSF52129">
    <property type="entry name" value="Caspase-like"/>
    <property type="match status" value="1"/>
</dbReference>
<feature type="domain" description="Peptidase C14 caspase" evidence="3">
    <location>
        <begin position="33"/>
        <end position="215"/>
    </location>
</feature>
<dbReference type="GO" id="GO:0006508">
    <property type="term" value="P:proteolysis"/>
    <property type="evidence" value="ECO:0007669"/>
    <property type="project" value="InterPro"/>
</dbReference>
<evidence type="ECO:0000313" key="5">
    <source>
        <dbReference type="Proteomes" id="UP000626109"/>
    </source>
</evidence>
<dbReference type="Proteomes" id="UP000626109">
    <property type="component" value="Unassembled WGS sequence"/>
</dbReference>
<proteinExistence type="inferred from homology"/>
<dbReference type="Pfam" id="PF00656">
    <property type="entry name" value="Peptidase_C14"/>
    <property type="match status" value="1"/>
</dbReference>
<evidence type="ECO:0000313" key="4">
    <source>
        <dbReference type="EMBL" id="CAE8722810.1"/>
    </source>
</evidence>